<protein>
    <submittedName>
        <fullName evidence="2">Uncharacterized protein</fullName>
    </submittedName>
</protein>
<evidence type="ECO:0000256" key="1">
    <source>
        <dbReference type="SAM" id="Phobius"/>
    </source>
</evidence>
<keyword evidence="1" id="KW-1133">Transmembrane helix</keyword>
<comment type="caution">
    <text evidence="2">The sequence shown here is derived from an EMBL/GenBank/DDBJ whole genome shotgun (WGS) entry which is preliminary data.</text>
</comment>
<accession>A0ABN8LBB7</accession>
<dbReference type="Proteomes" id="UP001159427">
    <property type="component" value="Unassembled WGS sequence"/>
</dbReference>
<keyword evidence="1" id="KW-0812">Transmembrane</keyword>
<evidence type="ECO:0000313" key="2">
    <source>
        <dbReference type="EMBL" id="CAH3014371.1"/>
    </source>
</evidence>
<name>A0ABN8LBB7_9CNID</name>
<evidence type="ECO:0000313" key="3">
    <source>
        <dbReference type="Proteomes" id="UP001159427"/>
    </source>
</evidence>
<organism evidence="2 3">
    <name type="scientific">Porites evermanni</name>
    <dbReference type="NCBI Taxonomy" id="104178"/>
    <lineage>
        <taxon>Eukaryota</taxon>
        <taxon>Metazoa</taxon>
        <taxon>Cnidaria</taxon>
        <taxon>Anthozoa</taxon>
        <taxon>Hexacorallia</taxon>
        <taxon>Scleractinia</taxon>
        <taxon>Fungiina</taxon>
        <taxon>Poritidae</taxon>
        <taxon>Porites</taxon>
    </lineage>
</organism>
<dbReference type="EMBL" id="CALNXI010000009">
    <property type="protein sequence ID" value="CAH3014371.1"/>
    <property type="molecule type" value="Genomic_DNA"/>
</dbReference>
<reference evidence="2 3" key="1">
    <citation type="submission" date="2022-05" db="EMBL/GenBank/DDBJ databases">
        <authorList>
            <consortium name="Genoscope - CEA"/>
            <person name="William W."/>
        </authorList>
    </citation>
    <scope>NUCLEOTIDE SEQUENCE [LARGE SCALE GENOMIC DNA]</scope>
</reference>
<keyword evidence="3" id="KW-1185">Reference proteome</keyword>
<proteinExistence type="predicted"/>
<keyword evidence="1" id="KW-0472">Membrane</keyword>
<gene>
    <name evidence="2" type="ORF">PEVE_00043602</name>
</gene>
<feature type="transmembrane region" description="Helical" evidence="1">
    <location>
        <begin position="13"/>
        <end position="34"/>
    </location>
</feature>
<sequence>MDFAKVYRAEITLAYYCFNLSLTIAVFIFGTIYLRHRDRRDQQRKEWRKFAETIRGQYSTLKDKQVLSGVSKTNEKFGNVVICPGITGLDVLRYMLNNSDFKSRSTWPRSPLCELREDLNSIFQLLNTCASLILLGPVPSNIRAELGKLVTDLGEMTLPFFLGDQRQTVLTCLKYFSSDRKPAMETENRLRDVDRKIFKEVPYIKCLRFEKGRRSSEISKFTFVVDLVLVPAHPLKFLNQLQWLLEDENYFSELARELREHFNIPKYIGKIDLDSDELVIAKVLHEVRVYVHLLGLSKGAIDEGVSRNIEILREVYERVTKVKPEAEIVRHTCERFIQDLSNLKKSKHSYHSCASFREGLTELYETFCNLIIIKKNVADSSPSPTSAEVETRDADTIYNCQYESYV</sequence>